<organism evidence="2 3">
    <name type="scientific">Hermanssonia centrifuga</name>
    <dbReference type="NCBI Taxonomy" id="98765"/>
    <lineage>
        <taxon>Eukaryota</taxon>
        <taxon>Fungi</taxon>
        <taxon>Dikarya</taxon>
        <taxon>Basidiomycota</taxon>
        <taxon>Agaricomycotina</taxon>
        <taxon>Agaricomycetes</taxon>
        <taxon>Polyporales</taxon>
        <taxon>Meruliaceae</taxon>
        <taxon>Hermanssonia</taxon>
    </lineage>
</organism>
<protein>
    <submittedName>
        <fullName evidence="2">Uncharacterized protein</fullName>
    </submittedName>
</protein>
<proteinExistence type="predicted"/>
<dbReference type="Proteomes" id="UP000186601">
    <property type="component" value="Unassembled WGS sequence"/>
</dbReference>
<dbReference type="AlphaFoldDB" id="A0A2R6NWE4"/>
<reference evidence="2 3" key="1">
    <citation type="submission" date="2018-02" db="EMBL/GenBank/DDBJ databases">
        <title>Genome sequence of the basidiomycete white-rot fungus Phlebia centrifuga.</title>
        <authorList>
            <person name="Granchi Z."/>
            <person name="Peng M."/>
            <person name="de Vries R.P."/>
            <person name="Hilden K."/>
            <person name="Makela M.R."/>
            <person name="Grigoriev I."/>
            <person name="Riley R."/>
        </authorList>
    </citation>
    <scope>NUCLEOTIDE SEQUENCE [LARGE SCALE GENOMIC DNA]</scope>
    <source>
        <strain evidence="2 3">FBCC195</strain>
    </source>
</reference>
<gene>
    <name evidence="2" type="ORF">PHLCEN_2v7489</name>
</gene>
<feature type="region of interest" description="Disordered" evidence="1">
    <location>
        <begin position="1"/>
        <end position="31"/>
    </location>
</feature>
<keyword evidence="3" id="KW-1185">Reference proteome</keyword>
<evidence type="ECO:0000313" key="3">
    <source>
        <dbReference type="Proteomes" id="UP000186601"/>
    </source>
</evidence>
<name>A0A2R6NWE4_9APHY</name>
<evidence type="ECO:0000256" key="1">
    <source>
        <dbReference type="SAM" id="MobiDB-lite"/>
    </source>
</evidence>
<accession>A0A2R6NWE4</accession>
<sequence length="68" mass="7588">MGHDNGQEEMDHKCLEISRQRSETPQPSTSVLSVRVEELEDADETALVGKGEAQSRTDKVQPRTTSDF</sequence>
<comment type="caution">
    <text evidence="2">The sequence shown here is derived from an EMBL/GenBank/DDBJ whole genome shotgun (WGS) entry which is preliminary data.</text>
</comment>
<feature type="region of interest" description="Disordered" evidence="1">
    <location>
        <begin position="43"/>
        <end position="68"/>
    </location>
</feature>
<dbReference type="EMBL" id="MLYV02000754">
    <property type="protein sequence ID" value="PSR78232.1"/>
    <property type="molecule type" value="Genomic_DNA"/>
</dbReference>
<feature type="compositionally biased region" description="Basic and acidic residues" evidence="1">
    <location>
        <begin position="1"/>
        <end position="22"/>
    </location>
</feature>
<evidence type="ECO:0000313" key="2">
    <source>
        <dbReference type="EMBL" id="PSR78232.1"/>
    </source>
</evidence>